<feature type="domain" description="CzcB-like barrel-sandwich hybrid" evidence="5">
    <location>
        <begin position="73"/>
        <end position="207"/>
    </location>
</feature>
<dbReference type="Pfam" id="PF25954">
    <property type="entry name" value="Beta-barrel_RND_2"/>
    <property type="match status" value="1"/>
</dbReference>
<dbReference type="KEGG" id="nneo:PQG83_04045"/>
<evidence type="ECO:0000256" key="2">
    <source>
        <dbReference type="SAM" id="MobiDB-lite"/>
    </source>
</evidence>
<dbReference type="RefSeq" id="WP_312747060.1">
    <property type="nucleotide sequence ID" value="NZ_CP116968.1"/>
</dbReference>
<dbReference type="NCBIfam" id="TIGR01730">
    <property type="entry name" value="RND_mfp"/>
    <property type="match status" value="1"/>
</dbReference>
<dbReference type="PANTHER" id="PTHR30469:SF37">
    <property type="entry name" value="RAGD PROTEIN"/>
    <property type="match status" value="1"/>
</dbReference>
<dbReference type="Proteomes" id="UP001302494">
    <property type="component" value="Chromosome"/>
</dbReference>
<accession>A0AA96GKG0</accession>
<dbReference type="InterPro" id="IPR058647">
    <property type="entry name" value="BSH_CzcB-like"/>
</dbReference>
<name>A0AA96GKG0_9BACT</name>
<evidence type="ECO:0000256" key="1">
    <source>
        <dbReference type="ARBA" id="ARBA00009477"/>
    </source>
</evidence>
<dbReference type="Gene3D" id="1.10.287.470">
    <property type="entry name" value="Helix hairpin bin"/>
    <property type="match status" value="1"/>
</dbReference>
<dbReference type="EMBL" id="CP116968">
    <property type="protein sequence ID" value="WNM62933.1"/>
    <property type="molecule type" value="Genomic_DNA"/>
</dbReference>
<evidence type="ECO:0000313" key="7">
    <source>
        <dbReference type="Proteomes" id="UP001302494"/>
    </source>
</evidence>
<sequence>MKVLRGKGLAIFVILLCILYMGYRIYAHNSGAATLREETLAGAIPTVSIINPKPLPPTETITLPGNFRGWYEAPIYAQVSGYVKMWYTDYGAKVKKGDILATINVPTLDAQYRQAKADLASERALYGLAQLTAKRYLALREKHAVSAQSISVKVAEAKAQAAKVNAAEQQVRNFEALIRFKTIVAPFDGVVIDRNINVGDYVNKEGTISDPNAISNLFTVAVVSKMRLFVSVPESFGAFLKPGLTAEVTVPQLPSRRFTAKFLTVASAFDVSTRTAVTEFVLDNEDRALWPGSFAKVQLTTSVNSDFLTIPTSAMVFQENGTEVAVLTDDDRVHFKSITVGKILDATVEVTEGITPTDRIVNNPSAALLENDQVRIVTPAPGYNRLNTDAPMPKAQIDASISSGQADTPVAKDQTDAPIANDQSSK</sequence>
<reference evidence="6 7" key="1">
    <citation type="submission" date="2023-01" db="EMBL/GenBank/DDBJ databases">
        <title>Cultivation and genomic characterization of new, ubiquitous marine nitrite-oxidizing bacteria from the Nitrospirales.</title>
        <authorList>
            <person name="Mueller A.J."/>
            <person name="Daebeler A."/>
            <person name="Herbold C.W."/>
            <person name="Kirkegaard R.H."/>
            <person name="Daims H."/>
        </authorList>
    </citation>
    <scope>NUCLEOTIDE SEQUENCE [LARGE SCALE GENOMIC DNA]</scope>
    <source>
        <strain evidence="6 7">DK</strain>
    </source>
</reference>
<dbReference type="AlphaFoldDB" id="A0AA96GKG0"/>
<keyword evidence="7" id="KW-1185">Reference proteome</keyword>
<feature type="domain" description="CusB-like beta-barrel" evidence="3">
    <location>
        <begin position="230"/>
        <end position="301"/>
    </location>
</feature>
<protein>
    <submittedName>
        <fullName evidence="6">Efflux RND transporter periplasmic adaptor subunit</fullName>
    </submittedName>
</protein>
<dbReference type="Gene3D" id="2.40.420.20">
    <property type="match status" value="1"/>
</dbReference>
<dbReference type="Pfam" id="PF25973">
    <property type="entry name" value="BSH_CzcB"/>
    <property type="match status" value="1"/>
</dbReference>
<dbReference type="PANTHER" id="PTHR30469">
    <property type="entry name" value="MULTIDRUG RESISTANCE PROTEIN MDTA"/>
    <property type="match status" value="1"/>
</dbReference>
<dbReference type="Pfam" id="PF25967">
    <property type="entry name" value="RND-MFP_C"/>
    <property type="match status" value="1"/>
</dbReference>
<feature type="region of interest" description="Disordered" evidence="2">
    <location>
        <begin position="382"/>
        <end position="426"/>
    </location>
</feature>
<evidence type="ECO:0000313" key="6">
    <source>
        <dbReference type="EMBL" id="WNM62933.1"/>
    </source>
</evidence>
<dbReference type="InterPro" id="IPR058792">
    <property type="entry name" value="Beta-barrel_RND_2"/>
</dbReference>
<proteinExistence type="inferred from homology"/>
<dbReference type="SUPFAM" id="SSF111369">
    <property type="entry name" value="HlyD-like secretion proteins"/>
    <property type="match status" value="1"/>
</dbReference>
<evidence type="ECO:0000259" key="5">
    <source>
        <dbReference type="Pfam" id="PF25973"/>
    </source>
</evidence>
<comment type="similarity">
    <text evidence="1">Belongs to the membrane fusion protein (MFP) (TC 8.A.1) family.</text>
</comment>
<evidence type="ECO:0000259" key="4">
    <source>
        <dbReference type="Pfam" id="PF25967"/>
    </source>
</evidence>
<dbReference type="Gene3D" id="2.40.50.100">
    <property type="match status" value="1"/>
</dbReference>
<gene>
    <name evidence="6" type="ORF">PQG83_04045</name>
</gene>
<dbReference type="GO" id="GO:0015562">
    <property type="term" value="F:efflux transmembrane transporter activity"/>
    <property type="evidence" value="ECO:0007669"/>
    <property type="project" value="TreeGrafter"/>
</dbReference>
<dbReference type="Gene3D" id="2.40.30.170">
    <property type="match status" value="1"/>
</dbReference>
<dbReference type="InterPro" id="IPR058627">
    <property type="entry name" value="MdtA-like_C"/>
</dbReference>
<organism evidence="6 7">
    <name type="scientific">Candidatus Nitrospira neomarina</name>
    <dbReference type="NCBI Taxonomy" id="3020899"/>
    <lineage>
        <taxon>Bacteria</taxon>
        <taxon>Pseudomonadati</taxon>
        <taxon>Nitrospirota</taxon>
        <taxon>Nitrospiria</taxon>
        <taxon>Nitrospirales</taxon>
        <taxon>Nitrospiraceae</taxon>
        <taxon>Nitrospira</taxon>
    </lineage>
</organism>
<dbReference type="GO" id="GO:1990281">
    <property type="term" value="C:efflux pump complex"/>
    <property type="evidence" value="ECO:0007669"/>
    <property type="project" value="TreeGrafter"/>
</dbReference>
<dbReference type="InterPro" id="IPR006143">
    <property type="entry name" value="RND_pump_MFP"/>
</dbReference>
<feature type="domain" description="Multidrug resistance protein MdtA-like C-terminal permuted SH3" evidence="4">
    <location>
        <begin position="308"/>
        <end position="361"/>
    </location>
</feature>
<evidence type="ECO:0000259" key="3">
    <source>
        <dbReference type="Pfam" id="PF25954"/>
    </source>
</evidence>